<protein>
    <submittedName>
        <fullName evidence="1">Transposase</fullName>
    </submittedName>
</protein>
<dbReference type="InterPro" id="IPR036388">
    <property type="entry name" value="WH-like_DNA-bd_sf"/>
</dbReference>
<accession>A0ABQ3VPC4</accession>
<evidence type="ECO:0000313" key="1">
    <source>
        <dbReference type="EMBL" id="GHO87673.1"/>
    </source>
</evidence>
<keyword evidence="2" id="KW-1185">Reference proteome</keyword>
<dbReference type="SUPFAM" id="SSF46689">
    <property type="entry name" value="Homeodomain-like"/>
    <property type="match status" value="1"/>
</dbReference>
<dbReference type="InterPro" id="IPR002514">
    <property type="entry name" value="Transposase_8"/>
</dbReference>
<dbReference type="EMBL" id="BNJJ01000018">
    <property type="protein sequence ID" value="GHO87673.1"/>
    <property type="molecule type" value="Genomic_DNA"/>
</dbReference>
<dbReference type="Pfam" id="PF01527">
    <property type="entry name" value="HTH_Tnp_1"/>
    <property type="match status" value="1"/>
</dbReference>
<comment type="caution">
    <text evidence="1">The sequence shown here is derived from an EMBL/GenBank/DDBJ whole genome shotgun (WGS) entry which is preliminary data.</text>
</comment>
<sequence>MEREEMTTIRKTYTTEFKIKVVKEILREEKSLSQIASEYGTHVNVISRWRDQALAGLPALFDDRMVQDQAAKEAEWEREREGLYAEIGRLSTQLGWLKKKGARAFES</sequence>
<dbReference type="Proteomes" id="UP000635565">
    <property type="component" value="Unassembled WGS sequence"/>
</dbReference>
<name>A0ABQ3VPC4_9CHLR</name>
<dbReference type="InterPro" id="IPR009057">
    <property type="entry name" value="Homeodomain-like_sf"/>
</dbReference>
<evidence type="ECO:0000313" key="2">
    <source>
        <dbReference type="Proteomes" id="UP000635565"/>
    </source>
</evidence>
<dbReference type="Gene3D" id="1.10.10.10">
    <property type="entry name" value="Winged helix-like DNA-binding domain superfamily/Winged helix DNA-binding domain"/>
    <property type="match status" value="1"/>
</dbReference>
<gene>
    <name evidence="1" type="ORF">KSZ_56790</name>
</gene>
<proteinExistence type="predicted"/>
<organism evidence="1 2">
    <name type="scientific">Dictyobacter formicarum</name>
    <dbReference type="NCBI Taxonomy" id="2778368"/>
    <lineage>
        <taxon>Bacteria</taxon>
        <taxon>Bacillati</taxon>
        <taxon>Chloroflexota</taxon>
        <taxon>Ktedonobacteria</taxon>
        <taxon>Ktedonobacterales</taxon>
        <taxon>Dictyobacteraceae</taxon>
        <taxon>Dictyobacter</taxon>
    </lineage>
</organism>
<reference evidence="1 2" key="1">
    <citation type="journal article" date="2021" name="Int. J. Syst. Evol. Microbiol.">
        <title>Reticulibacter mediterranei gen. nov., sp. nov., within the new family Reticulibacteraceae fam. nov., and Ktedonospora formicarum gen. nov., sp. nov., Ktedonobacter robiniae sp. nov., Dictyobacter formicarum sp. nov. and Dictyobacter arantiisoli sp. nov., belonging to the class Ktedonobacteria.</title>
        <authorList>
            <person name="Yabe S."/>
            <person name="Zheng Y."/>
            <person name="Wang C.M."/>
            <person name="Sakai Y."/>
            <person name="Abe K."/>
            <person name="Yokota A."/>
            <person name="Donadio S."/>
            <person name="Cavaletti L."/>
            <person name="Monciardini P."/>
        </authorList>
    </citation>
    <scope>NUCLEOTIDE SEQUENCE [LARGE SCALE GENOMIC DNA]</scope>
    <source>
        <strain evidence="1 2">SOSP1-9</strain>
    </source>
</reference>